<reference evidence="1" key="1">
    <citation type="submission" date="2016-04" db="EMBL/GenBank/DDBJ databases">
        <authorList>
            <person name="Calderon-Fernandez G.M.Sr."/>
        </authorList>
    </citation>
    <scope>NUCLEOTIDE SEQUENCE</scope>
    <source>
        <strain evidence="1">Int1</strain>
        <tissue evidence="1">Integument</tissue>
    </source>
</reference>
<proteinExistence type="predicted"/>
<dbReference type="EMBL" id="GEMB01004963">
    <property type="protein sequence ID" value="JAR98341.1"/>
    <property type="molecule type" value="Transcribed_RNA"/>
</dbReference>
<protein>
    <submittedName>
        <fullName evidence="1">Cdk5 regulatory subunit-associated protein 3 isoform x1</fullName>
    </submittedName>
</protein>
<organism evidence="1">
    <name type="scientific">Triatoma infestans</name>
    <name type="common">Assassin bug</name>
    <dbReference type="NCBI Taxonomy" id="30076"/>
    <lineage>
        <taxon>Eukaryota</taxon>
        <taxon>Metazoa</taxon>
        <taxon>Ecdysozoa</taxon>
        <taxon>Arthropoda</taxon>
        <taxon>Hexapoda</taxon>
        <taxon>Insecta</taxon>
        <taxon>Pterygota</taxon>
        <taxon>Neoptera</taxon>
        <taxon>Paraneoptera</taxon>
        <taxon>Hemiptera</taxon>
        <taxon>Heteroptera</taxon>
        <taxon>Panheteroptera</taxon>
        <taxon>Cimicomorpha</taxon>
        <taxon>Reduviidae</taxon>
        <taxon>Triatominae</taxon>
        <taxon>Triatoma</taxon>
    </lineage>
</organism>
<dbReference type="AlphaFoldDB" id="A0A170WYM0"/>
<sequence length="81" mass="9074">MPSLIVDEMVQEYCDDGIDWGYSVGNSSGIEIELIDSGETKQDEQESVTVETKKKDPDEILAEGTLALSLLRQLSYQNKYN</sequence>
<name>A0A170WYM0_TRIIF</name>
<accession>A0A170WYM0</accession>
<evidence type="ECO:0000313" key="1">
    <source>
        <dbReference type="EMBL" id="JAR98341.1"/>
    </source>
</evidence>
<reference evidence="1" key="2">
    <citation type="journal article" date="2017" name="J. Med. Entomol.">
        <title>Transcriptome Analysis of the Triatoma infestans (Hemiptera: Reduviidae) Integument.</title>
        <authorList>
            <person name="Calderon-Fernandez G.M."/>
            <person name="Moriconi D.E."/>
            <person name="Dulbecco A.B."/>
            <person name="Juarez M.P."/>
        </authorList>
    </citation>
    <scope>NUCLEOTIDE SEQUENCE</scope>
    <source>
        <strain evidence="1">Int1</strain>
        <tissue evidence="1">Integument</tissue>
    </source>
</reference>